<dbReference type="FunFam" id="3.30.230.70:FF:000017">
    <property type="entry name" value="Exosome complex component Rrp42"/>
    <property type="match status" value="1"/>
</dbReference>
<gene>
    <name evidence="12" type="ORF">ARMGADRAFT_991816</name>
</gene>
<proteinExistence type="inferred from homology"/>
<organism evidence="12 13">
    <name type="scientific">Armillaria gallica</name>
    <name type="common">Bulbous honey fungus</name>
    <name type="synonym">Armillaria bulbosa</name>
    <dbReference type="NCBI Taxonomy" id="47427"/>
    <lineage>
        <taxon>Eukaryota</taxon>
        <taxon>Fungi</taxon>
        <taxon>Dikarya</taxon>
        <taxon>Basidiomycota</taxon>
        <taxon>Agaricomycotina</taxon>
        <taxon>Agaricomycetes</taxon>
        <taxon>Agaricomycetidae</taxon>
        <taxon>Agaricales</taxon>
        <taxon>Marasmiineae</taxon>
        <taxon>Physalacriaceae</taxon>
        <taxon>Armillaria</taxon>
    </lineage>
</organism>
<dbReference type="Pfam" id="PF01138">
    <property type="entry name" value="RNase_PH"/>
    <property type="match status" value="1"/>
</dbReference>
<dbReference type="EMBL" id="KZ293655">
    <property type="protein sequence ID" value="PBK93954.1"/>
    <property type="molecule type" value="Genomic_DNA"/>
</dbReference>
<dbReference type="GO" id="GO:0000467">
    <property type="term" value="P:exonucleolytic trimming to generate mature 3'-end of 5.8S rRNA from tricistronic rRNA transcript (SSU-rRNA, 5.8S rRNA, LSU-rRNA)"/>
    <property type="evidence" value="ECO:0007669"/>
    <property type="project" value="TreeGrafter"/>
</dbReference>
<name>A0A2H3DJC5_ARMGA</name>
<evidence type="ECO:0000313" key="13">
    <source>
        <dbReference type="Proteomes" id="UP000217790"/>
    </source>
</evidence>
<dbReference type="GO" id="GO:0071038">
    <property type="term" value="P:TRAMP-dependent tRNA surveillance pathway"/>
    <property type="evidence" value="ECO:0007669"/>
    <property type="project" value="TreeGrafter"/>
</dbReference>
<keyword evidence="7" id="KW-0694">RNA-binding</keyword>
<dbReference type="GO" id="GO:0005730">
    <property type="term" value="C:nucleolus"/>
    <property type="evidence" value="ECO:0007669"/>
    <property type="project" value="UniProtKB-SubCell"/>
</dbReference>
<keyword evidence="6" id="KW-0271">Exosome</keyword>
<comment type="subcellular location">
    <subcellularLocation>
        <location evidence="1">Cytoplasm</location>
    </subcellularLocation>
    <subcellularLocation>
        <location evidence="2">Nucleus</location>
        <location evidence="2">Nucleolus</location>
    </subcellularLocation>
</comment>
<dbReference type="InterPro" id="IPR015847">
    <property type="entry name" value="ExoRNase_PH_dom2"/>
</dbReference>
<dbReference type="GO" id="GO:0000176">
    <property type="term" value="C:nuclear exosome (RNase complex)"/>
    <property type="evidence" value="ECO:0007669"/>
    <property type="project" value="TreeGrafter"/>
</dbReference>
<dbReference type="GO" id="GO:0034475">
    <property type="term" value="P:U4 snRNA 3'-end processing"/>
    <property type="evidence" value="ECO:0007669"/>
    <property type="project" value="TreeGrafter"/>
</dbReference>
<keyword evidence="5" id="KW-0698">rRNA processing</keyword>
<keyword evidence="12" id="KW-0689">Ribosomal protein</keyword>
<dbReference type="Pfam" id="PF03725">
    <property type="entry name" value="RNase_PH_C"/>
    <property type="match status" value="1"/>
</dbReference>
<protein>
    <recommendedName>
        <fullName evidence="9">Ribosomal RNA-processing protein 43</fullName>
    </recommendedName>
</protein>
<dbReference type="GO" id="GO:0034476">
    <property type="term" value="P:U5 snRNA 3'-end processing"/>
    <property type="evidence" value="ECO:0007669"/>
    <property type="project" value="TreeGrafter"/>
</dbReference>
<feature type="domain" description="Exoribonuclease phosphorolytic" evidence="11">
    <location>
        <begin position="204"/>
        <end position="253"/>
    </location>
</feature>
<dbReference type="InterPro" id="IPR020568">
    <property type="entry name" value="Ribosomal_Su5_D2-typ_SF"/>
</dbReference>
<dbReference type="FunCoup" id="A0A2H3DJC5">
    <property type="interactions" value="610"/>
</dbReference>
<dbReference type="GO" id="GO:0016075">
    <property type="term" value="P:rRNA catabolic process"/>
    <property type="evidence" value="ECO:0007669"/>
    <property type="project" value="TreeGrafter"/>
</dbReference>
<feature type="domain" description="Exoribonuclease phosphorolytic" evidence="10">
    <location>
        <begin position="45"/>
        <end position="178"/>
    </location>
</feature>
<dbReference type="InterPro" id="IPR027408">
    <property type="entry name" value="PNPase/RNase_PH_dom_sf"/>
</dbReference>
<keyword evidence="12" id="KW-0687">Ribonucleoprotein</keyword>
<dbReference type="SUPFAM" id="SSF55666">
    <property type="entry name" value="Ribonuclease PH domain 2-like"/>
    <property type="match status" value="1"/>
</dbReference>
<dbReference type="GO" id="GO:0005840">
    <property type="term" value="C:ribosome"/>
    <property type="evidence" value="ECO:0007669"/>
    <property type="project" value="UniProtKB-KW"/>
</dbReference>
<dbReference type="GO" id="GO:0071035">
    <property type="term" value="P:nuclear polyadenylation-dependent rRNA catabolic process"/>
    <property type="evidence" value="ECO:0007669"/>
    <property type="project" value="TreeGrafter"/>
</dbReference>
<evidence type="ECO:0000259" key="10">
    <source>
        <dbReference type="Pfam" id="PF01138"/>
    </source>
</evidence>
<evidence type="ECO:0000256" key="5">
    <source>
        <dbReference type="ARBA" id="ARBA00022552"/>
    </source>
</evidence>
<sequence>MASTSQPQQDPLKAAVFQRLHPRVYLERFVAENVRPDGRDFDAWRDVSVNVGSVSTANGSALVRLGDTTVVCGVKAELAEPELDAPNVGFLVPNLDLPAISSSKFKPGPPTEEAQVLSDRLNEVLVSSGIIPLESLCIHPGKSVWVLYVDATCINYDGNAFDATLIAMVAALKNTKLPKATYNEDIGRTTCSCKVMRPLQIERLPIALSFGVFDASRILPDPTSFEEPLLDTTISVVIDEKGQLISISQVGTDSQDALLTSHHRTF</sequence>
<evidence type="ECO:0000256" key="4">
    <source>
        <dbReference type="ARBA" id="ARBA00022490"/>
    </source>
</evidence>
<keyword evidence="8" id="KW-0539">Nucleus</keyword>
<dbReference type="InterPro" id="IPR001247">
    <property type="entry name" value="ExoRNase_PH_dom1"/>
</dbReference>
<evidence type="ECO:0000256" key="8">
    <source>
        <dbReference type="ARBA" id="ARBA00023242"/>
    </source>
</evidence>
<dbReference type="OrthoDB" id="45882at2759"/>
<keyword evidence="4" id="KW-0963">Cytoplasm</keyword>
<dbReference type="CDD" id="cd11369">
    <property type="entry name" value="RNase_PH_RRP43"/>
    <property type="match status" value="1"/>
</dbReference>
<keyword evidence="13" id="KW-1185">Reference proteome</keyword>
<dbReference type="GO" id="GO:0034473">
    <property type="term" value="P:U1 snRNA 3'-end processing"/>
    <property type="evidence" value="ECO:0007669"/>
    <property type="project" value="TreeGrafter"/>
</dbReference>
<dbReference type="InterPro" id="IPR050590">
    <property type="entry name" value="Exosome_comp_Rrp42_subfam"/>
</dbReference>
<dbReference type="AlphaFoldDB" id="A0A2H3DJC5"/>
<dbReference type="GO" id="GO:0071028">
    <property type="term" value="P:nuclear mRNA surveillance"/>
    <property type="evidence" value="ECO:0007669"/>
    <property type="project" value="TreeGrafter"/>
</dbReference>
<accession>A0A2H3DJC5</accession>
<evidence type="ECO:0000256" key="2">
    <source>
        <dbReference type="ARBA" id="ARBA00004604"/>
    </source>
</evidence>
<evidence type="ECO:0000259" key="11">
    <source>
        <dbReference type="Pfam" id="PF03725"/>
    </source>
</evidence>
<evidence type="ECO:0000256" key="9">
    <source>
        <dbReference type="ARBA" id="ARBA00030617"/>
    </source>
</evidence>
<dbReference type="PANTHER" id="PTHR11097">
    <property type="entry name" value="EXOSOME COMPLEX EXONUCLEASE RIBOSOMAL RNA PROCESSING PROTEIN"/>
    <property type="match status" value="1"/>
</dbReference>
<dbReference type="InterPro" id="IPR036345">
    <property type="entry name" value="ExoRNase_PH_dom2_sf"/>
</dbReference>
<dbReference type="GO" id="GO:0000177">
    <property type="term" value="C:cytoplasmic exosome (RNase complex)"/>
    <property type="evidence" value="ECO:0007669"/>
    <property type="project" value="TreeGrafter"/>
</dbReference>
<dbReference type="SUPFAM" id="SSF54211">
    <property type="entry name" value="Ribosomal protein S5 domain 2-like"/>
    <property type="match status" value="1"/>
</dbReference>
<dbReference type="InParanoid" id="A0A2H3DJC5"/>
<dbReference type="GO" id="GO:0035925">
    <property type="term" value="F:mRNA 3'-UTR AU-rich region binding"/>
    <property type="evidence" value="ECO:0007669"/>
    <property type="project" value="TreeGrafter"/>
</dbReference>
<evidence type="ECO:0000256" key="3">
    <source>
        <dbReference type="ARBA" id="ARBA00006678"/>
    </source>
</evidence>
<dbReference type="Gene3D" id="3.30.230.70">
    <property type="entry name" value="GHMP Kinase, N-terminal domain"/>
    <property type="match status" value="1"/>
</dbReference>
<dbReference type="STRING" id="47427.A0A2H3DJC5"/>
<dbReference type="InterPro" id="IPR033196">
    <property type="entry name" value="Rrp43"/>
</dbReference>
<comment type="similarity">
    <text evidence="3">Belongs to the RNase PH family.</text>
</comment>
<dbReference type="OMA" id="EIKAFWV"/>
<dbReference type="PANTHER" id="PTHR11097:SF9">
    <property type="entry name" value="EXOSOME COMPLEX COMPONENT RRP43"/>
    <property type="match status" value="1"/>
</dbReference>
<evidence type="ECO:0000256" key="6">
    <source>
        <dbReference type="ARBA" id="ARBA00022835"/>
    </source>
</evidence>
<evidence type="ECO:0000313" key="12">
    <source>
        <dbReference type="EMBL" id="PBK93954.1"/>
    </source>
</evidence>
<evidence type="ECO:0000256" key="1">
    <source>
        <dbReference type="ARBA" id="ARBA00004496"/>
    </source>
</evidence>
<evidence type="ECO:0000256" key="7">
    <source>
        <dbReference type="ARBA" id="ARBA00022884"/>
    </source>
</evidence>
<dbReference type="Proteomes" id="UP000217790">
    <property type="component" value="Unassembled WGS sequence"/>
</dbReference>
<reference evidence="13" key="1">
    <citation type="journal article" date="2017" name="Nat. Ecol. Evol.">
        <title>Genome expansion and lineage-specific genetic innovations in the forest pathogenic fungi Armillaria.</title>
        <authorList>
            <person name="Sipos G."/>
            <person name="Prasanna A.N."/>
            <person name="Walter M.C."/>
            <person name="O'Connor E."/>
            <person name="Balint B."/>
            <person name="Krizsan K."/>
            <person name="Kiss B."/>
            <person name="Hess J."/>
            <person name="Varga T."/>
            <person name="Slot J."/>
            <person name="Riley R."/>
            <person name="Boka B."/>
            <person name="Rigling D."/>
            <person name="Barry K."/>
            <person name="Lee J."/>
            <person name="Mihaltcheva S."/>
            <person name="LaButti K."/>
            <person name="Lipzen A."/>
            <person name="Waldron R."/>
            <person name="Moloney N.M."/>
            <person name="Sperisen C."/>
            <person name="Kredics L."/>
            <person name="Vagvoelgyi C."/>
            <person name="Patrignani A."/>
            <person name="Fitzpatrick D."/>
            <person name="Nagy I."/>
            <person name="Doyle S."/>
            <person name="Anderson J.B."/>
            <person name="Grigoriev I.V."/>
            <person name="Gueldener U."/>
            <person name="Muensterkoetter M."/>
            <person name="Nagy L.G."/>
        </authorList>
    </citation>
    <scope>NUCLEOTIDE SEQUENCE [LARGE SCALE GENOMIC DNA]</scope>
    <source>
        <strain evidence="13">Ar21-2</strain>
    </source>
</reference>